<reference evidence="2 3" key="1">
    <citation type="journal article" date="2018" name="Antonie Van Leeuwenhoek">
        <title>Larkinella terrae sp. nov., isolated from soil on Jeju Island, South Korea.</title>
        <authorList>
            <person name="Ten L.N."/>
            <person name="Jeon J."/>
            <person name="Park S.J."/>
            <person name="Park S."/>
            <person name="Lee S.Y."/>
            <person name="Kim M.K."/>
            <person name="Jung H.Y."/>
        </authorList>
    </citation>
    <scope>NUCLEOTIDE SEQUENCE [LARGE SCALE GENOMIC DNA]</scope>
    <source>
        <strain evidence="2 3">KCTC 52001</strain>
    </source>
</reference>
<name>A0A7K0EJG7_9BACT</name>
<dbReference type="EMBL" id="WJXZ01000005">
    <property type="protein sequence ID" value="MRS61588.1"/>
    <property type="molecule type" value="Genomic_DNA"/>
</dbReference>
<dbReference type="OrthoDB" id="9771846at2"/>
<dbReference type="Gene3D" id="3.90.550.10">
    <property type="entry name" value="Spore Coat Polysaccharide Biosynthesis Protein SpsA, Chain A"/>
    <property type="match status" value="1"/>
</dbReference>
<dbReference type="PANTHER" id="PTHR43179:SF7">
    <property type="entry name" value="RHAMNOSYLTRANSFERASE WBBL"/>
    <property type="match status" value="1"/>
</dbReference>
<organism evidence="2 3">
    <name type="scientific">Larkinella terrae</name>
    <dbReference type="NCBI Taxonomy" id="2025311"/>
    <lineage>
        <taxon>Bacteria</taxon>
        <taxon>Pseudomonadati</taxon>
        <taxon>Bacteroidota</taxon>
        <taxon>Cytophagia</taxon>
        <taxon>Cytophagales</taxon>
        <taxon>Spirosomataceae</taxon>
        <taxon>Larkinella</taxon>
    </lineage>
</organism>
<dbReference type="RefSeq" id="WP_154174976.1">
    <property type="nucleotide sequence ID" value="NZ_WJXZ01000005.1"/>
</dbReference>
<dbReference type="PANTHER" id="PTHR43179">
    <property type="entry name" value="RHAMNOSYLTRANSFERASE WBBL"/>
    <property type="match status" value="1"/>
</dbReference>
<evidence type="ECO:0000259" key="1">
    <source>
        <dbReference type="Pfam" id="PF00535"/>
    </source>
</evidence>
<dbReference type="InterPro" id="IPR001173">
    <property type="entry name" value="Glyco_trans_2-like"/>
</dbReference>
<dbReference type="SUPFAM" id="SSF53448">
    <property type="entry name" value="Nucleotide-diphospho-sugar transferases"/>
    <property type="match status" value="1"/>
</dbReference>
<evidence type="ECO:0000313" key="3">
    <source>
        <dbReference type="Proteomes" id="UP000441754"/>
    </source>
</evidence>
<keyword evidence="3" id="KW-1185">Reference proteome</keyword>
<comment type="caution">
    <text evidence="2">The sequence shown here is derived from an EMBL/GenBank/DDBJ whole genome shotgun (WGS) entry which is preliminary data.</text>
</comment>
<proteinExistence type="predicted"/>
<dbReference type="InterPro" id="IPR029044">
    <property type="entry name" value="Nucleotide-diphossugar_trans"/>
</dbReference>
<keyword evidence="2" id="KW-0808">Transferase</keyword>
<feature type="domain" description="Glycosyltransferase 2-like" evidence="1">
    <location>
        <begin position="4"/>
        <end position="150"/>
    </location>
</feature>
<accession>A0A7K0EJG7</accession>
<dbReference type="GO" id="GO:0016740">
    <property type="term" value="F:transferase activity"/>
    <property type="evidence" value="ECO:0007669"/>
    <property type="project" value="UniProtKB-KW"/>
</dbReference>
<dbReference type="CDD" id="cd04186">
    <property type="entry name" value="GT_2_like_c"/>
    <property type="match status" value="1"/>
</dbReference>
<gene>
    <name evidence="2" type="ORF">GJJ30_09840</name>
</gene>
<dbReference type="Pfam" id="PF00535">
    <property type="entry name" value="Glycos_transf_2"/>
    <property type="match status" value="1"/>
</dbReference>
<dbReference type="Proteomes" id="UP000441754">
    <property type="component" value="Unassembled WGS sequence"/>
</dbReference>
<protein>
    <submittedName>
        <fullName evidence="2">Glycosyltransferase</fullName>
    </submittedName>
</protein>
<evidence type="ECO:0000313" key="2">
    <source>
        <dbReference type="EMBL" id="MRS61588.1"/>
    </source>
</evidence>
<dbReference type="AlphaFoldDB" id="A0A7K0EJG7"/>
<sequence length="321" mass="36833">MKLSIIILNYNSSSLTLDCVASIRSLTQLVDYEMVVVDNGSQIDDFNRLYAITRFPNLKLIRSRINLGFAGGNMLGLQSVNSSSDYYFFLNNDCQLLDDVCSRLFGFMEENKSVGVCTAQAINRLDEHEPSFNYFPTLGGKLLGHGIMRWIKPADYLSRRRVYQDVTAVPVVTGSALFVRARAFWEAGGFDPAFFLYCEEEDLCRRFRAMNWKAMLIPDVRFRHLGGGSTRRNLLIEKEYYVSLFYYFRKYESGLTQLLLQLFYTVKVGRKAFKSNLFAHLAWFILRGAPGRESLRYRQELPGMASQSIEHHSTNALLTTL</sequence>